<evidence type="ECO:0000313" key="1">
    <source>
        <dbReference type="EMBL" id="CAJ1579810.1"/>
    </source>
</evidence>
<proteinExistence type="predicted"/>
<protein>
    <submittedName>
        <fullName evidence="1">Uncharacterized protein</fullName>
    </submittedName>
</protein>
<dbReference type="RefSeq" id="WP_316514302.1">
    <property type="nucleotide sequence ID" value="NZ_OY726395.1"/>
</dbReference>
<keyword evidence="2" id="KW-1185">Reference proteome</keyword>
<organism evidence="1 2">
    <name type="scientific">[Mycobacterium] wendilense</name>
    <dbReference type="NCBI Taxonomy" id="3064284"/>
    <lineage>
        <taxon>Bacteria</taxon>
        <taxon>Bacillati</taxon>
        <taxon>Actinomycetota</taxon>
        <taxon>Actinomycetes</taxon>
        <taxon>Mycobacteriales</taxon>
        <taxon>Mycobacteriaceae</taxon>
        <taxon>Mycolicibacter</taxon>
    </lineage>
</organism>
<accession>A0ABM9M9K6</accession>
<dbReference type="Proteomes" id="UP001190466">
    <property type="component" value="Chromosome"/>
</dbReference>
<gene>
    <name evidence="1" type="ORF">MU0050_000699</name>
</gene>
<sequence length="124" mass="13499">MTTTETITLPPSTLTDAEWIEQHAWTESAGRAAVAVLLDEPGQRFFQKLTTAEAAAASWYARFRQAREVRGLDRHDAALTAYDPVAELAHAELGEAAASVQATVDHYWALICATADVLRESATL</sequence>
<reference evidence="1 2" key="1">
    <citation type="submission" date="2023-08" db="EMBL/GenBank/DDBJ databases">
        <authorList>
            <person name="Folkvardsen B D."/>
            <person name="Norman A."/>
        </authorList>
    </citation>
    <scope>NUCLEOTIDE SEQUENCE [LARGE SCALE GENOMIC DNA]</scope>
    <source>
        <strain evidence="1 2">Mu0050</strain>
    </source>
</reference>
<evidence type="ECO:0000313" key="2">
    <source>
        <dbReference type="Proteomes" id="UP001190466"/>
    </source>
</evidence>
<name>A0ABM9M9K6_9MYCO</name>
<dbReference type="EMBL" id="OY726395">
    <property type="protein sequence ID" value="CAJ1579810.1"/>
    <property type="molecule type" value="Genomic_DNA"/>
</dbReference>